<evidence type="ECO:0000256" key="1">
    <source>
        <dbReference type="SAM" id="Coils"/>
    </source>
</evidence>
<gene>
    <name evidence="3" type="ORF">Tci_415778</name>
</gene>
<dbReference type="AlphaFoldDB" id="A0A699HR07"/>
<sequence length="197" mass="22305">EILPPRKQAYFLSLSSTDLSAQPQAFEIAENYHSAPDTSHTRHGERIKDILNNLDELSLDHIEEMKGYVDGRVIIQQDFNKLKIELQEARAQIAGLQRKQMRHNDKISLACFRISTLELIIKDIQILILCCLVNVDRMAPKRTSTSPAPAMNQAAIRQLIDDRVAAALEAQAANMENTDNINRNPKPRETCAARKYT</sequence>
<reference evidence="3" key="1">
    <citation type="journal article" date="2019" name="Sci. Rep.">
        <title>Draft genome of Tanacetum cinerariifolium, the natural source of mosquito coil.</title>
        <authorList>
            <person name="Yamashiro T."/>
            <person name="Shiraishi A."/>
            <person name="Satake H."/>
            <person name="Nakayama K."/>
        </authorList>
    </citation>
    <scope>NUCLEOTIDE SEQUENCE</scope>
</reference>
<evidence type="ECO:0008006" key="4">
    <source>
        <dbReference type="Google" id="ProtNLM"/>
    </source>
</evidence>
<accession>A0A699HR07</accession>
<keyword evidence="1" id="KW-0175">Coiled coil</keyword>
<organism evidence="3">
    <name type="scientific">Tanacetum cinerariifolium</name>
    <name type="common">Dalmatian daisy</name>
    <name type="synonym">Chrysanthemum cinerariifolium</name>
    <dbReference type="NCBI Taxonomy" id="118510"/>
    <lineage>
        <taxon>Eukaryota</taxon>
        <taxon>Viridiplantae</taxon>
        <taxon>Streptophyta</taxon>
        <taxon>Embryophyta</taxon>
        <taxon>Tracheophyta</taxon>
        <taxon>Spermatophyta</taxon>
        <taxon>Magnoliopsida</taxon>
        <taxon>eudicotyledons</taxon>
        <taxon>Gunneridae</taxon>
        <taxon>Pentapetalae</taxon>
        <taxon>asterids</taxon>
        <taxon>campanulids</taxon>
        <taxon>Asterales</taxon>
        <taxon>Asteraceae</taxon>
        <taxon>Asteroideae</taxon>
        <taxon>Anthemideae</taxon>
        <taxon>Anthemidinae</taxon>
        <taxon>Tanacetum</taxon>
    </lineage>
</organism>
<feature type="non-terminal residue" evidence="3">
    <location>
        <position position="1"/>
    </location>
</feature>
<dbReference type="EMBL" id="BKCJ010178554">
    <property type="protein sequence ID" value="GEY43804.1"/>
    <property type="molecule type" value="Genomic_DNA"/>
</dbReference>
<feature type="compositionally biased region" description="Basic and acidic residues" evidence="2">
    <location>
        <begin position="186"/>
        <end position="197"/>
    </location>
</feature>
<feature type="coiled-coil region" evidence="1">
    <location>
        <begin position="72"/>
        <end position="106"/>
    </location>
</feature>
<evidence type="ECO:0000313" key="3">
    <source>
        <dbReference type="EMBL" id="GEY43804.1"/>
    </source>
</evidence>
<evidence type="ECO:0000256" key="2">
    <source>
        <dbReference type="SAM" id="MobiDB-lite"/>
    </source>
</evidence>
<comment type="caution">
    <text evidence="3">The sequence shown here is derived from an EMBL/GenBank/DDBJ whole genome shotgun (WGS) entry which is preliminary data.</text>
</comment>
<feature type="region of interest" description="Disordered" evidence="2">
    <location>
        <begin position="176"/>
        <end position="197"/>
    </location>
</feature>
<proteinExistence type="predicted"/>
<protein>
    <recommendedName>
        <fullName evidence="4">Reverse transcriptase domain-containing protein</fullName>
    </recommendedName>
</protein>
<name>A0A699HR07_TANCI</name>